<dbReference type="InterPro" id="IPR006680">
    <property type="entry name" value="Amidohydro-rel"/>
</dbReference>
<evidence type="ECO:0000313" key="7">
    <source>
        <dbReference type="EMBL" id="TXR53139.1"/>
    </source>
</evidence>
<organism evidence="7 8">
    <name type="scientific">Reinekea thalattae</name>
    <dbReference type="NCBI Taxonomy" id="2593301"/>
    <lineage>
        <taxon>Bacteria</taxon>
        <taxon>Pseudomonadati</taxon>
        <taxon>Pseudomonadota</taxon>
        <taxon>Gammaproteobacteria</taxon>
        <taxon>Oceanospirillales</taxon>
        <taxon>Saccharospirillaceae</taxon>
        <taxon>Reinekea</taxon>
    </lineage>
</organism>
<comment type="similarity">
    <text evidence="5">Belongs to the metallo-dependent hydrolases superfamily. MTA/SAH deaminase family.</text>
</comment>
<comment type="caution">
    <text evidence="7">The sequence shown here is derived from an EMBL/GenBank/DDBJ whole genome shotgun (WGS) entry which is preliminary data.</text>
</comment>
<feature type="binding site" evidence="5">
    <location>
        <position position="98"/>
    </location>
    <ligand>
        <name>substrate</name>
    </ligand>
</feature>
<dbReference type="InterPro" id="IPR032466">
    <property type="entry name" value="Metal_Hydrolase"/>
</dbReference>
<accession>A0A5C8Z750</accession>
<dbReference type="Gene3D" id="2.30.40.10">
    <property type="entry name" value="Urease, subunit C, domain 1"/>
    <property type="match status" value="1"/>
</dbReference>
<name>A0A5C8Z750_9GAMM</name>
<comment type="cofactor">
    <cofactor evidence="5">
        <name>Zn(2+)</name>
        <dbReference type="ChEBI" id="CHEBI:29105"/>
    </cofactor>
    <text evidence="5">Binds 1 zinc ion per subunit.</text>
</comment>
<comment type="function">
    <text evidence="5">Catalyzes the deamination of 5-methylthioadenosine and S-adenosyl-L-homocysteine into 5-methylthioinosine and S-inosyl-L-homocysteine, respectively. Is also able to deaminate adenosine.</text>
</comment>
<comment type="catalytic activity">
    <reaction evidence="5">
        <text>S-methyl-5'-thioadenosine + H2O + H(+) = S-methyl-5'-thioinosine + NH4(+)</text>
        <dbReference type="Rhea" id="RHEA:25025"/>
        <dbReference type="ChEBI" id="CHEBI:15377"/>
        <dbReference type="ChEBI" id="CHEBI:15378"/>
        <dbReference type="ChEBI" id="CHEBI:17509"/>
        <dbReference type="ChEBI" id="CHEBI:28938"/>
        <dbReference type="ChEBI" id="CHEBI:48595"/>
        <dbReference type="EC" id="3.5.4.31"/>
    </reaction>
</comment>
<dbReference type="Gene3D" id="3.20.20.140">
    <property type="entry name" value="Metal-dependent hydrolases"/>
    <property type="match status" value="1"/>
</dbReference>
<comment type="similarity">
    <text evidence="1">Belongs to the metallo-dependent hydrolases superfamily. ATZ/TRZ family.</text>
</comment>
<feature type="binding site" evidence="5">
    <location>
        <position position="218"/>
    </location>
    <ligand>
        <name>Zn(2+)</name>
        <dbReference type="ChEBI" id="CHEBI:29105"/>
    </ligand>
</feature>
<feature type="binding site" evidence="5">
    <location>
        <position position="306"/>
    </location>
    <ligand>
        <name>substrate</name>
    </ligand>
</feature>
<dbReference type="EC" id="3.5.4.31" evidence="5"/>
<dbReference type="FunFam" id="3.20.20.140:FF:000014">
    <property type="entry name" value="5-methylthioadenosine/S-adenosylhomocysteine deaminase"/>
    <property type="match status" value="1"/>
</dbReference>
<dbReference type="GO" id="GO:0090614">
    <property type="term" value="F:5'-methylthioadenosine deaminase activity"/>
    <property type="evidence" value="ECO:0007669"/>
    <property type="project" value="UniProtKB-UniRule"/>
</dbReference>
<reference evidence="7 8" key="1">
    <citation type="submission" date="2019-07" db="EMBL/GenBank/DDBJ databases">
        <title>Reinekea sp. strain SSH23 genome sequencing and assembly.</title>
        <authorList>
            <person name="Kim I."/>
        </authorList>
    </citation>
    <scope>NUCLEOTIDE SEQUENCE [LARGE SCALE GENOMIC DNA]</scope>
    <source>
        <strain evidence="7 8">SSH23</strain>
    </source>
</reference>
<gene>
    <name evidence="5" type="primary">mtaD</name>
    <name evidence="7" type="ORF">FME95_00760</name>
</gene>
<dbReference type="InterPro" id="IPR050287">
    <property type="entry name" value="MTA/SAH_deaminase"/>
</dbReference>
<evidence type="ECO:0000256" key="2">
    <source>
        <dbReference type="ARBA" id="ARBA00022723"/>
    </source>
</evidence>
<feature type="binding site" evidence="5">
    <location>
        <position position="191"/>
    </location>
    <ligand>
        <name>substrate</name>
    </ligand>
</feature>
<evidence type="ECO:0000256" key="5">
    <source>
        <dbReference type="HAMAP-Rule" id="MF_01281"/>
    </source>
</evidence>
<dbReference type="InterPro" id="IPR023512">
    <property type="entry name" value="Deaminase_MtaD/DadD"/>
</dbReference>
<dbReference type="HAMAP" id="MF_01281">
    <property type="entry name" value="MTA_SAH_deamin"/>
    <property type="match status" value="1"/>
</dbReference>
<evidence type="ECO:0000313" key="8">
    <source>
        <dbReference type="Proteomes" id="UP000321764"/>
    </source>
</evidence>
<evidence type="ECO:0000256" key="1">
    <source>
        <dbReference type="ARBA" id="ARBA00006745"/>
    </source>
</evidence>
<keyword evidence="3 5" id="KW-0378">Hydrolase</keyword>
<keyword evidence="8" id="KW-1185">Reference proteome</keyword>
<evidence type="ECO:0000256" key="3">
    <source>
        <dbReference type="ARBA" id="ARBA00022801"/>
    </source>
</evidence>
<dbReference type="NCBIfam" id="NF006549">
    <property type="entry name" value="PRK09045.1"/>
    <property type="match status" value="1"/>
</dbReference>
<dbReference type="CDD" id="cd01298">
    <property type="entry name" value="ATZ_TRZ_like"/>
    <property type="match status" value="1"/>
</dbReference>
<dbReference type="PANTHER" id="PTHR43794">
    <property type="entry name" value="AMINOHYDROLASE SSNA-RELATED"/>
    <property type="match status" value="1"/>
</dbReference>
<dbReference type="RefSeq" id="WP_147712236.1">
    <property type="nucleotide sequence ID" value="NZ_VKAD01000001.1"/>
</dbReference>
<keyword evidence="4 5" id="KW-0862">Zinc</keyword>
<dbReference type="GO" id="GO:0050270">
    <property type="term" value="F:S-adenosylhomocysteine deaminase activity"/>
    <property type="evidence" value="ECO:0007669"/>
    <property type="project" value="UniProtKB-UniRule"/>
</dbReference>
<feature type="domain" description="Amidohydrolase-related" evidence="6">
    <location>
        <begin position="61"/>
        <end position="409"/>
    </location>
</feature>
<sequence>MQTIDTLINARWVIPVNKQRDVLEHHSVAILDGKIIDILPSDQASSQYSAANTLNLEGQALIPGFVNTHGHCAMSLFRGMADDLELMTWLNDHMWPAEGKWVSDEFVKDGTLLAAAEMIRSGTTTFSDNYFFADAAARAAIESGMRAQLCPPILDFPTNWAQTPDEHIDLIAELIGKYKDNDKIKVIFGPHAPYTCSDEPLIRIKELSEQLGVPVQMHVHETEVEVQGQLDERGNRPIRRLKNIGLLNDKFQAVHMTALSDEDIDDIAEAGAHVLHCPESNLKLASGFCPVDKLQKRGINVALGTDGAASNNDLDMLGEMRTAAMIAKPVAQSAVALPAYEALAMATINGAIALDWDKEIGSLEVGKRADIASIALDDLESQPIYDPVSHIVYASTRDQIKHVWVDGKQLLNDRELTTIDKAAVIENAQQWQKKIRG</sequence>
<feature type="binding site" evidence="5">
    <location>
        <position position="306"/>
    </location>
    <ligand>
        <name>Zn(2+)</name>
        <dbReference type="ChEBI" id="CHEBI:29105"/>
    </ligand>
</feature>
<dbReference type="AlphaFoldDB" id="A0A5C8Z750"/>
<evidence type="ECO:0000259" key="6">
    <source>
        <dbReference type="Pfam" id="PF01979"/>
    </source>
</evidence>
<dbReference type="SUPFAM" id="SSF51338">
    <property type="entry name" value="Composite domain of metallo-dependent hydrolases"/>
    <property type="match status" value="1"/>
</dbReference>
<dbReference type="Pfam" id="PF01979">
    <property type="entry name" value="Amidohydro_1"/>
    <property type="match status" value="1"/>
</dbReference>
<proteinExistence type="inferred from homology"/>
<dbReference type="GO" id="GO:0046872">
    <property type="term" value="F:metal ion binding"/>
    <property type="evidence" value="ECO:0007669"/>
    <property type="project" value="UniProtKB-KW"/>
</dbReference>
<feature type="binding site" evidence="5">
    <location>
        <position position="221"/>
    </location>
    <ligand>
        <name>substrate</name>
    </ligand>
</feature>
<keyword evidence="2 5" id="KW-0479">Metal-binding</keyword>
<dbReference type="Proteomes" id="UP000321764">
    <property type="component" value="Unassembled WGS sequence"/>
</dbReference>
<dbReference type="PANTHER" id="PTHR43794:SF11">
    <property type="entry name" value="AMIDOHYDROLASE-RELATED DOMAIN-CONTAINING PROTEIN"/>
    <property type="match status" value="1"/>
</dbReference>
<feature type="binding site" evidence="5">
    <location>
        <position position="71"/>
    </location>
    <ligand>
        <name>Zn(2+)</name>
        <dbReference type="ChEBI" id="CHEBI:29105"/>
    </ligand>
</feature>
<evidence type="ECO:0000256" key="4">
    <source>
        <dbReference type="ARBA" id="ARBA00022833"/>
    </source>
</evidence>
<dbReference type="EC" id="3.5.4.28" evidence="5"/>
<dbReference type="InterPro" id="IPR011059">
    <property type="entry name" value="Metal-dep_hydrolase_composite"/>
</dbReference>
<protein>
    <recommendedName>
        <fullName evidence="5">5-methylthioadenosine/S-adenosylhomocysteine deaminase</fullName>
        <shortName evidence="5">MTA/SAH deaminase</shortName>
        <ecNumber evidence="5">3.5.4.28</ecNumber>
        <ecNumber evidence="5">3.5.4.31</ecNumber>
    </recommendedName>
</protein>
<dbReference type="OrthoDB" id="9787621at2"/>
<comment type="caution">
    <text evidence="5">Lacks conserved residue(s) required for the propagation of feature annotation.</text>
</comment>
<feature type="binding site" evidence="5">
    <location>
        <position position="69"/>
    </location>
    <ligand>
        <name>Zn(2+)</name>
        <dbReference type="ChEBI" id="CHEBI:29105"/>
    </ligand>
</feature>
<dbReference type="SUPFAM" id="SSF51556">
    <property type="entry name" value="Metallo-dependent hydrolases"/>
    <property type="match status" value="1"/>
</dbReference>
<dbReference type="EMBL" id="VKAD01000001">
    <property type="protein sequence ID" value="TXR53139.1"/>
    <property type="molecule type" value="Genomic_DNA"/>
</dbReference>
<comment type="catalytic activity">
    <reaction evidence="5">
        <text>S-adenosyl-L-homocysteine + H2O + H(+) = S-inosyl-L-homocysteine + NH4(+)</text>
        <dbReference type="Rhea" id="RHEA:20716"/>
        <dbReference type="ChEBI" id="CHEBI:15377"/>
        <dbReference type="ChEBI" id="CHEBI:15378"/>
        <dbReference type="ChEBI" id="CHEBI:28938"/>
        <dbReference type="ChEBI" id="CHEBI:57856"/>
        <dbReference type="ChEBI" id="CHEBI:57985"/>
        <dbReference type="EC" id="3.5.4.28"/>
    </reaction>
</comment>